<comment type="cofactor">
    <cofactor evidence="2">
        <name>FAD</name>
        <dbReference type="ChEBI" id="CHEBI:57692"/>
    </cofactor>
</comment>
<dbReference type="InterPro" id="IPR039261">
    <property type="entry name" value="FNR_nucleotide-bd"/>
</dbReference>
<evidence type="ECO:0000256" key="7">
    <source>
        <dbReference type="ARBA" id="ARBA00023002"/>
    </source>
</evidence>
<dbReference type="Gene3D" id="3.40.50.80">
    <property type="entry name" value="Nucleotide-binding domain of ferredoxin-NADP reductase (FNR) module"/>
    <property type="match status" value="1"/>
</dbReference>
<evidence type="ECO:0000259" key="10">
    <source>
        <dbReference type="PROSITE" id="PS50902"/>
    </source>
</evidence>
<dbReference type="InterPro" id="IPR008254">
    <property type="entry name" value="Flavodoxin/NO_synth"/>
</dbReference>
<dbReference type="EC" id="1.6.2.4" evidence="8"/>
<evidence type="ECO:0000313" key="12">
    <source>
        <dbReference type="EMBL" id="CAK0784314.1"/>
    </source>
</evidence>
<evidence type="ECO:0000256" key="5">
    <source>
        <dbReference type="ARBA" id="ARBA00022827"/>
    </source>
</evidence>
<keyword evidence="4" id="KW-0288">FMN</keyword>
<dbReference type="FunFam" id="3.40.50.80:FF:000001">
    <property type="entry name" value="NADPH--cytochrome P450 reductase 1"/>
    <property type="match status" value="1"/>
</dbReference>
<name>A0AAV1IB56_9CHLO</name>
<dbReference type="PANTHER" id="PTHR19384">
    <property type="entry name" value="NITRIC OXIDE SYNTHASE-RELATED"/>
    <property type="match status" value="1"/>
</dbReference>
<comment type="cofactor">
    <cofactor evidence="1">
        <name>FMN</name>
        <dbReference type="ChEBI" id="CHEBI:58210"/>
    </cofactor>
</comment>
<dbReference type="Gene3D" id="3.40.50.360">
    <property type="match status" value="1"/>
</dbReference>
<accession>A0AAV1IB56</accession>
<feature type="transmembrane region" description="Helical" evidence="9">
    <location>
        <begin position="55"/>
        <end position="76"/>
    </location>
</feature>
<keyword evidence="3" id="KW-0285">Flavoprotein</keyword>
<keyword evidence="6" id="KW-0521">NADP</keyword>
<keyword evidence="5" id="KW-0274">FAD</keyword>
<evidence type="ECO:0000313" key="13">
    <source>
        <dbReference type="Proteomes" id="UP001314263"/>
    </source>
</evidence>
<comment type="caution">
    <text evidence="12">The sequence shown here is derived from an EMBL/GenBank/DDBJ whole genome shotgun (WGS) entry which is preliminary data.</text>
</comment>
<dbReference type="InterPro" id="IPR017938">
    <property type="entry name" value="Riboflavin_synthase-like_b-brl"/>
</dbReference>
<dbReference type="InterPro" id="IPR003097">
    <property type="entry name" value="CysJ-like_FAD-binding"/>
</dbReference>
<dbReference type="InterPro" id="IPR029039">
    <property type="entry name" value="Flavoprotein-like_sf"/>
</dbReference>
<gene>
    <name evidence="12" type="ORF">CVIRNUC_007518</name>
</gene>
<dbReference type="Gene3D" id="1.20.990.10">
    <property type="entry name" value="NADPH-cytochrome p450 Reductase, Chain A, domain 3"/>
    <property type="match status" value="1"/>
</dbReference>
<dbReference type="SUPFAM" id="SSF52218">
    <property type="entry name" value="Flavoproteins"/>
    <property type="match status" value="1"/>
</dbReference>
<dbReference type="Pfam" id="PF00175">
    <property type="entry name" value="NAD_binding_1"/>
    <property type="match status" value="1"/>
</dbReference>
<dbReference type="InterPro" id="IPR001433">
    <property type="entry name" value="OxRdtase_FAD/NAD-bd"/>
</dbReference>
<dbReference type="Pfam" id="PF00258">
    <property type="entry name" value="Flavodoxin_1"/>
    <property type="match status" value="1"/>
</dbReference>
<keyword evidence="13" id="KW-1185">Reference proteome</keyword>
<dbReference type="SUPFAM" id="SSF63380">
    <property type="entry name" value="Riboflavin synthase domain-like"/>
    <property type="match status" value="1"/>
</dbReference>
<dbReference type="PANTHER" id="PTHR19384:SF17">
    <property type="entry name" value="NADPH--CYTOCHROME P450 REDUCTASE"/>
    <property type="match status" value="1"/>
</dbReference>
<evidence type="ECO:0000256" key="6">
    <source>
        <dbReference type="ARBA" id="ARBA00022857"/>
    </source>
</evidence>
<dbReference type="InterPro" id="IPR001709">
    <property type="entry name" value="Flavoprot_Pyr_Nucl_cyt_Rdtase"/>
</dbReference>
<dbReference type="EMBL" id="CAUYUE010000010">
    <property type="protein sequence ID" value="CAK0784314.1"/>
    <property type="molecule type" value="Genomic_DNA"/>
</dbReference>
<dbReference type="Gene3D" id="2.40.30.10">
    <property type="entry name" value="Translation factors"/>
    <property type="match status" value="1"/>
</dbReference>
<dbReference type="PROSITE" id="PS51384">
    <property type="entry name" value="FAD_FR"/>
    <property type="match status" value="1"/>
</dbReference>
<evidence type="ECO:0000256" key="4">
    <source>
        <dbReference type="ARBA" id="ARBA00022643"/>
    </source>
</evidence>
<dbReference type="PROSITE" id="PS50902">
    <property type="entry name" value="FLAVODOXIN_LIKE"/>
    <property type="match status" value="1"/>
</dbReference>
<sequence length="717" mass="77894">MREAPSTSRGRTQLSTSMSADAIDVLSLVHINLRRALGAGPMNGESSGLFASVPLLPALGVAAALVVVLSLVVVFVRNQGGKSRGALKSSIFKKAEEAATEEDVRPRVLILFGTQTGTAERFSKQLKSELAVRYGDGNRYEVLDMEEYKPENLHKEKVVFFMMATYGDGEPTDNAADFYNWLTKTASEADKGIGSAGLLETLSYGVFGLGNKQYEHFCAVGKRVHKALGVLGAKALVRRGDGDDDEDIEADFESWRTELYAGLDKCEVLVKSSDGGSGVTQIVAAAESVPSYQINILTGSEAANAEDVSSAPPVSGDGTSKDSPFLSTVSVMRELHTPQSDRSCVHVELDVSGSNITYEAGDHIAILPENGEDVISRAADVLGYPLDTVIQLAIPEGSQSSLAPPFTSKAITLRAALARYVDLLSPVSKPALQALSAFAAGEEQARLRRLLSPDGAAEYKAWHQQSRSLLEVMEEFTSCRPPLGAFFGSIMQRLQVRFYSISSSPAMHPKSIHITCAVVYMKTATGRMHEGIASYYLKQQKPGALVPVFIRHSSFKLPKELTTPIVMVGPGTGLAPFRGFLQERAELVKSGKKLGPAYLFFGCRNREQDYIYQQELERYEQSGAVDRLFVAFSREGKQKDYVQHHIAREASLVAPLLREGPESQGIFYICGDAKNMAKDVARTAVKIMADAEGISTAEAEARLKRLGDTSRIQRDVW</sequence>
<dbReference type="InterPro" id="IPR001094">
    <property type="entry name" value="Flavdoxin-like"/>
</dbReference>
<proteinExistence type="predicted"/>
<dbReference type="GO" id="GO:0010181">
    <property type="term" value="F:FMN binding"/>
    <property type="evidence" value="ECO:0007669"/>
    <property type="project" value="InterPro"/>
</dbReference>
<evidence type="ECO:0000256" key="8">
    <source>
        <dbReference type="ARBA" id="ARBA00023797"/>
    </source>
</evidence>
<evidence type="ECO:0000259" key="11">
    <source>
        <dbReference type="PROSITE" id="PS51384"/>
    </source>
</evidence>
<dbReference type="GO" id="GO:0005829">
    <property type="term" value="C:cytosol"/>
    <property type="evidence" value="ECO:0007669"/>
    <property type="project" value="TreeGrafter"/>
</dbReference>
<evidence type="ECO:0000256" key="1">
    <source>
        <dbReference type="ARBA" id="ARBA00001917"/>
    </source>
</evidence>
<evidence type="ECO:0000256" key="9">
    <source>
        <dbReference type="SAM" id="Phobius"/>
    </source>
</evidence>
<reference evidence="12 13" key="1">
    <citation type="submission" date="2023-10" db="EMBL/GenBank/DDBJ databases">
        <authorList>
            <person name="Maclean D."/>
            <person name="Macfadyen A."/>
        </authorList>
    </citation>
    <scope>NUCLEOTIDE SEQUENCE [LARGE SCALE GENOMIC DNA]</scope>
</reference>
<dbReference type="Proteomes" id="UP001314263">
    <property type="component" value="Unassembled WGS sequence"/>
</dbReference>
<dbReference type="GO" id="GO:0003958">
    <property type="term" value="F:NADPH-hemoprotein reductase activity"/>
    <property type="evidence" value="ECO:0007669"/>
    <property type="project" value="UniProtKB-EC"/>
</dbReference>
<keyword evidence="7" id="KW-0560">Oxidoreductase</keyword>
<dbReference type="GO" id="GO:0050660">
    <property type="term" value="F:flavin adenine dinucleotide binding"/>
    <property type="evidence" value="ECO:0007669"/>
    <property type="project" value="TreeGrafter"/>
</dbReference>
<dbReference type="PRINTS" id="PR00369">
    <property type="entry name" value="FLAVODOXIN"/>
</dbReference>
<evidence type="ECO:0000256" key="3">
    <source>
        <dbReference type="ARBA" id="ARBA00022630"/>
    </source>
</evidence>
<dbReference type="InterPro" id="IPR023173">
    <property type="entry name" value="NADPH_Cyt_P450_Rdtase_alpha"/>
</dbReference>
<dbReference type="AlphaFoldDB" id="A0AAV1IB56"/>
<keyword evidence="9" id="KW-0472">Membrane</keyword>
<dbReference type="SUPFAM" id="SSF52343">
    <property type="entry name" value="Ferredoxin reductase-like, C-terminal NADP-linked domain"/>
    <property type="match status" value="1"/>
</dbReference>
<feature type="domain" description="Flavodoxin-like" evidence="10">
    <location>
        <begin position="108"/>
        <end position="260"/>
    </location>
</feature>
<evidence type="ECO:0000256" key="2">
    <source>
        <dbReference type="ARBA" id="ARBA00001974"/>
    </source>
</evidence>
<protein>
    <recommendedName>
        <fullName evidence="8">NADPH--hemoprotein reductase</fullName>
        <ecNumber evidence="8">1.6.2.4</ecNumber>
    </recommendedName>
</protein>
<keyword evidence="9" id="KW-0812">Transmembrane</keyword>
<dbReference type="PRINTS" id="PR00371">
    <property type="entry name" value="FPNCR"/>
</dbReference>
<feature type="domain" description="FAD-binding FR-type" evidence="11">
    <location>
        <begin position="322"/>
        <end position="558"/>
    </location>
</feature>
<dbReference type="Pfam" id="PF00667">
    <property type="entry name" value="FAD_binding_1"/>
    <property type="match status" value="1"/>
</dbReference>
<dbReference type="InterPro" id="IPR017927">
    <property type="entry name" value="FAD-bd_FR_type"/>
</dbReference>
<keyword evidence="9" id="KW-1133">Transmembrane helix</keyword>
<organism evidence="12 13">
    <name type="scientific">Coccomyxa viridis</name>
    <dbReference type="NCBI Taxonomy" id="1274662"/>
    <lineage>
        <taxon>Eukaryota</taxon>
        <taxon>Viridiplantae</taxon>
        <taxon>Chlorophyta</taxon>
        <taxon>core chlorophytes</taxon>
        <taxon>Trebouxiophyceae</taxon>
        <taxon>Trebouxiophyceae incertae sedis</taxon>
        <taxon>Coccomyxaceae</taxon>
        <taxon>Coccomyxa</taxon>
    </lineage>
</organism>